<dbReference type="Proteomes" id="UP000035016">
    <property type="component" value="Chromosome Chromosome"/>
</dbReference>
<dbReference type="Gene3D" id="3.30.565.10">
    <property type="entry name" value="Histidine kinase-like ATPase, C-terminal domain"/>
    <property type="match status" value="1"/>
</dbReference>
<proteinExistence type="predicted"/>
<dbReference type="InterPro" id="IPR036890">
    <property type="entry name" value="HATPase_C_sf"/>
</dbReference>
<evidence type="ECO:0000313" key="6">
    <source>
        <dbReference type="EMBL" id="CQR66074.1"/>
    </source>
</evidence>
<feature type="transmembrane region" description="Helical" evidence="4">
    <location>
        <begin position="21"/>
        <end position="41"/>
    </location>
</feature>
<organism evidence="6 7">
    <name type="scientific">Streptomyces leeuwenhoekii</name>
    <dbReference type="NCBI Taxonomy" id="1437453"/>
    <lineage>
        <taxon>Bacteria</taxon>
        <taxon>Bacillati</taxon>
        <taxon>Actinomycetota</taxon>
        <taxon>Actinomycetes</taxon>
        <taxon>Kitasatosporales</taxon>
        <taxon>Streptomycetaceae</taxon>
        <taxon>Streptomyces</taxon>
    </lineage>
</organism>
<dbReference type="GO" id="GO:0016020">
    <property type="term" value="C:membrane"/>
    <property type="evidence" value="ECO:0007669"/>
    <property type="project" value="InterPro"/>
</dbReference>
<feature type="transmembrane region" description="Helical" evidence="4">
    <location>
        <begin position="53"/>
        <end position="71"/>
    </location>
</feature>
<reference evidence="6 7" key="1">
    <citation type="submission" date="2015-02" db="EMBL/GenBank/DDBJ databases">
        <authorList>
            <person name="Gomez-Escribano P.J."/>
        </authorList>
    </citation>
    <scope>NUCLEOTIDE SEQUENCE [LARGE SCALE GENOMIC DNA]</scope>
    <source>
        <strain evidence="7">C34 (DSM 42122 / NRRL B-24963)</strain>
    </source>
</reference>
<evidence type="ECO:0000256" key="1">
    <source>
        <dbReference type="ARBA" id="ARBA00022679"/>
    </source>
</evidence>
<keyword evidence="4" id="KW-1133">Transmembrane helix</keyword>
<keyword evidence="2 6" id="KW-0418">Kinase</keyword>
<dbReference type="SUPFAM" id="SSF55874">
    <property type="entry name" value="ATPase domain of HSP90 chaperone/DNA topoisomerase II/histidine kinase"/>
    <property type="match status" value="1"/>
</dbReference>
<feature type="domain" description="Signal transduction histidine kinase subgroup 3 dimerisation and phosphoacceptor" evidence="5">
    <location>
        <begin position="205"/>
        <end position="269"/>
    </location>
</feature>
<accession>A0A0F7VZT1</accession>
<dbReference type="Pfam" id="PF07730">
    <property type="entry name" value="HisKA_3"/>
    <property type="match status" value="1"/>
</dbReference>
<evidence type="ECO:0000256" key="4">
    <source>
        <dbReference type="SAM" id="Phobius"/>
    </source>
</evidence>
<dbReference type="KEGG" id="sle:sle_66200"/>
<name>A0A0F7VZT1_STRLW</name>
<dbReference type="PANTHER" id="PTHR24421">
    <property type="entry name" value="NITRATE/NITRITE SENSOR PROTEIN NARX-RELATED"/>
    <property type="match status" value="1"/>
</dbReference>
<evidence type="ECO:0000259" key="5">
    <source>
        <dbReference type="Pfam" id="PF07730"/>
    </source>
</evidence>
<keyword evidence="3" id="KW-0902">Two-component regulatory system</keyword>
<feature type="transmembrane region" description="Helical" evidence="4">
    <location>
        <begin position="132"/>
        <end position="153"/>
    </location>
</feature>
<protein>
    <submittedName>
        <fullName evidence="6">Sensor histidine kinase yvfT</fullName>
    </submittedName>
</protein>
<evidence type="ECO:0000256" key="3">
    <source>
        <dbReference type="ARBA" id="ARBA00023012"/>
    </source>
</evidence>
<dbReference type="GO" id="GO:0000155">
    <property type="term" value="F:phosphorelay sensor kinase activity"/>
    <property type="evidence" value="ECO:0007669"/>
    <property type="project" value="InterPro"/>
</dbReference>
<keyword evidence="4" id="KW-0472">Membrane</keyword>
<evidence type="ECO:0000256" key="2">
    <source>
        <dbReference type="ARBA" id="ARBA00022777"/>
    </source>
</evidence>
<dbReference type="InterPro" id="IPR050482">
    <property type="entry name" value="Sensor_HK_TwoCompSys"/>
</dbReference>
<dbReference type="InterPro" id="IPR011712">
    <property type="entry name" value="Sig_transdc_His_kin_sub3_dim/P"/>
</dbReference>
<dbReference type="GO" id="GO:0046983">
    <property type="term" value="F:protein dimerization activity"/>
    <property type="evidence" value="ECO:0007669"/>
    <property type="project" value="InterPro"/>
</dbReference>
<evidence type="ECO:0000313" key="7">
    <source>
        <dbReference type="Proteomes" id="UP000035016"/>
    </source>
</evidence>
<dbReference type="Gene3D" id="1.20.5.1930">
    <property type="match status" value="1"/>
</dbReference>
<dbReference type="CDD" id="cd16917">
    <property type="entry name" value="HATPase_UhpB-NarQ-NarX-like"/>
    <property type="match status" value="1"/>
</dbReference>
<dbReference type="AlphaFoldDB" id="A0A0F7VZT1"/>
<dbReference type="PANTHER" id="PTHR24421:SF63">
    <property type="entry name" value="SENSOR HISTIDINE KINASE DESK"/>
    <property type="match status" value="1"/>
</dbReference>
<feature type="transmembrane region" description="Helical" evidence="4">
    <location>
        <begin position="159"/>
        <end position="176"/>
    </location>
</feature>
<dbReference type="EMBL" id="LN831790">
    <property type="protein sequence ID" value="CQR66074.1"/>
    <property type="molecule type" value="Genomic_DNA"/>
</dbReference>
<sequence>MEGMDHARDALDSPVARAQRFNRTVLLLSGFAAAAPCGYLLLSDERPGEVKAALAALVGLLVVIRSVWFLRSFDRPGRAGPQWSARIALLCLAVTIALTGSGGEYAMLWALLPGSVLSASLILGPPSGAVPAAWLTAGAMCALFAGAFLGPAGLSVDRALGEAALGGLVMVSVMLLEQAQIRNWSLVSRLHSSRTLAAELAVAQERLRFASDLHDIQGHHLEAIAIKSELIARLAGRDARRAAVEAQEVASIARSALADTREVVSGYRSISFSRELNNAIAVLRAADITTRWEGDLQRVPPEARSLFGRMLREGTTNILRHSRAQHCIVVLCVEPDTVTLTVRNDGVVDPPDATDPGTGIKGLEERFARHRGTVQARCADGWFELMGRVPIA</sequence>
<keyword evidence="4" id="KW-0812">Transmembrane</keyword>
<keyword evidence="1" id="KW-0808">Transferase</keyword>
<gene>
    <name evidence="6" type="primary">sle_66200</name>
</gene>